<evidence type="ECO:0000313" key="1">
    <source>
        <dbReference type="EMBL" id="CAG8538951.1"/>
    </source>
</evidence>
<keyword evidence="2" id="KW-1185">Reference proteome</keyword>
<protein>
    <submittedName>
        <fullName evidence="1">26130_t:CDS:1</fullName>
    </submittedName>
</protein>
<evidence type="ECO:0000313" key="2">
    <source>
        <dbReference type="Proteomes" id="UP000789901"/>
    </source>
</evidence>
<dbReference type="SUPFAM" id="SSF56349">
    <property type="entry name" value="DNA breaking-rejoining enzymes"/>
    <property type="match status" value="1"/>
</dbReference>
<dbReference type="Proteomes" id="UP000789901">
    <property type="component" value="Unassembled WGS sequence"/>
</dbReference>
<sequence length="115" mass="12853">MQEIGYITRINIPIKLLSNHSRHKTAAQCLQDHDIPEQAIMEPTGHKSVQGIRAYKQVNKDQQLHTLNTLISLTEGAPNSNSEYAPFQKITSNSNSNNIDIDFSKTPILIISLSL</sequence>
<dbReference type="InterPro" id="IPR011010">
    <property type="entry name" value="DNA_brk_join_enz"/>
</dbReference>
<proteinExistence type="predicted"/>
<organism evidence="1 2">
    <name type="scientific">Gigaspora margarita</name>
    <dbReference type="NCBI Taxonomy" id="4874"/>
    <lineage>
        <taxon>Eukaryota</taxon>
        <taxon>Fungi</taxon>
        <taxon>Fungi incertae sedis</taxon>
        <taxon>Mucoromycota</taxon>
        <taxon>Glomeromycotina</taxon>
        <taxon>Glomeromycetes</taxon>
        <taxon>Diversisporales</taxon>
        <taxon>Gigasporaceae</taxon>
        <taxon>Gigaspora</taxon>
    </lineage>
</organism>
<gene>
    <name evidence="1" type="ORF">GMARGA_LOCUS3988</name>
</gene>
<name>A0ABM8W6K9_GIGMA</name>
<comment type="caution">
    <text evidence="1">The sequence shown here is derived from an EMBL/GenBank/DDBJ whole genome shotgun (WGS) entry which is preliminary data.</text>
</comment>
<reference evidence="1 2" key="1">
    <citation type="submission" date="2021-06" db="EMBL/GenBank/DDBJ databases">
        <authorList>
            <person name="Kallberg Y."/>
            <person name="Tangrot J."/>
            <person name="Rosling A."/>
        </authorList>
    </citation>
    <scope>NUCLEOTIDE SEQUENCE [LARGE SCALE GENOMIC DNA]</scope>
    <source>
        <strain evidence="1 2">120-4 pot B 10/14</strain>
    </source>
</reference>
<dbReference type="EMBL" id="CAJVQB010001514">
    <property type="protein sequence ID" value="CAG8538951.1"/>
    <property type="molecule type" value="Genomic_DNA"/>
</dbReference>
<accession>A0ABM8W6K9</accession>